<dbReference type="EMBL" id="BARV01038685">
    <property type="protein sequence ID" value="GAI49959.1"/>
    <property type="molecule type" value="Genomic_DNA"/>
</dbReference>
<gene>
    <name evidence="1" type="ORF">S06H3_59522</name>
</gene>
<dbReference type="AlphaFoldDB" id="X1R304"/>
<name>X1R304_9ZZZZ</name>
<accession>X1R304</accession>
<organism evidence="1">
    <name type="scientific">marine sediment metagenome</name>
    <dbReference type="NCBI Taxonomy" id="412755"/>
    <lineage>
        <taxon>unclassified sequences</taxon>
        <taxon>metagenomes</taxon>
        <taxon>ecological metagenomes</taxon>
    </lineage>
</organism>
<reference evidence="1" key="1">
    <citation type="journal article" date="2014" name="Front. Microbiol.">
        <title>High frequency of phylogenetically diverse reductive dehalogenase-homologous genes in deep subseafloor sedimentary metagenomes.</title>
        <authorList>
            <person name="Kawai M."/>
            <person name="Futagami T."/>
            <person name="Toyoda A."/>
            <person name="Takaki Y."/>
            <person name="Nishi S."/>
            <person name="Hori S."/>
            <person name="Arai W."/>
            <person name="Tsubouchi T."/>
            <person name="Morono Y."/>
            <person name="Uchiyama I."/>
            <person name="Ito T."/>
            <person name="Fujiyama A."/>
            <person name="Inagaki F."/>
            <person name="Takami H."/>
        </authorList>
    </citation>
    <scope>NUCLEOTIDE SEQUENCE</scope>
    <source>
        <strain evidence="1">Expedition CK06-06</strain>
    </source>
</reference>
<evidence type="ECO:0000313" key="1">
    <source>
        <dbReference type="EMBL" id="GAI49959.1"/>
    </source>
</evidence>
<protein>
    <submittedName>
        <fullName evidence="1">Uncharacterized protein</fullName>
    </submittedName>
</protein>
<feature type="non-terminal residue" evidence="1">
    <location>
        <position position="1"/>
    </location>
</feature>
<proteinExistence type="predicted"/>
<sequence length="180" mass="19913">STRIHLAHLLFNQYQIDVAAYSGTADAKESWRVIRTALPKIEKEAVASGLEPLQRILSSFSFLEHEITISSDLEIAYGGRPYRLMSDSEQYRMSIIMHLAVVEMFNFPFVLIDRGDIVITPDFKANLLSDLRAIAATRPVIYSQAKTEVEIAKVVESISAAGILDMGVVRMAGGLAEVLV</sequence>
<comment type="caution">
    <text evidence="1">The sequence shown here is derived from an EMBL/GenBank/DDBJ whole genome shotgun (WGS) entry which is preliminary data.</text>
</comment>